<proteinExistence type="predicted"/>
<accession>A0A6J6HWX7</accession>
<dbReference type="PANTHER" id="PTHR36923">
    <property type="entry name" value="FERREDOXIN"/>
    <property type="match status" value="1"/>
</dbReference>
<dbReference type="Gene3D" id="3.30.70.20">
    <property type="match status" value="1"/>
</dbReference>
<name>A0A6J6HWX7_9ZZZZ</name>
<dbReference type="AlphaFoldDB" id="A0A6J6HWX7"/>
<evidence type="ECO:0000256" key="3">
    <source>
        <dbReference type="ARBA" id="ARBA00022982"/>
    </source>
</evidence>
<keyword evidence="4" id="KW-0408">Iron</keyword>
<evidence type="ECO:0000256" key="2">
    <source>
        <dbReference type="ARBA" id="ARBA00022723"/>
    </source>
</evidence>
<organism evidence="6">
    <name type="scientific">freshwater metagenome</name>
    <dbReference type="NCBI Taxonomy" id="449393"/>
    <lineage>
        <taxon>unclassified sequences</taxon>
        <taxon>metagenomes</taxon>
        <taxon>ecological metagenomes</taxon>
    </lineage>
</organism>
<gene>
    <name evidence="6" type="ORF">UFOPK1908_00468</name>
</gene>
<evidence type="ECO:0000256" key="5">
    <source>
        <dbReference type="ARBA" id="ARBA00023014"/>
    </source>
</evidence>
<dbReference type="SUPFAM" id="SSF54862">
    <property type="entry name" value="4Fe-4S ferredoxins"/>
    <property type="match status" value="1"/>
</dbReference>
<dbReference type="PRINTS" id="PR00352">
    <property type="entry name" value="3FE4SFRDOXIN"/>
</dbReference>
<dbReference type="InterPro" id="IPR001080">
    <property type="entry name" value="3Fe4S_ferredoxin"/>
</dbReference>
<keyword evidence="5" id="KW-0411">Iron-sulfur</keyword>
<dbReference type="PANTHER" id="PTHR36923:SF3">
    <property type="entry name" value="FERREDOXIN"/>
    <property type="match status" value="1"/>
</dbReference>
<dbReference type="Pfam" id="PF13459">
    <property type="entry name" value="Fer4_15"/>
    <property type="match status" value="1"/>
</dbReference>
<keyword evidence="3" id="KW-0249">Electron transport</keyword>
<keyword evidence="1" id="KW-0813">Transport</keyword>
<dbReference type="GO" id="GO:0005506">
    <property type="term" value="F:iron ion binding"/>
    <property type="evidence" value="ECO:0007669"/>
    <property type="project" value="InterPro"/>
</dbReference>
<dbReference type="InterPro" id="IPR051269">
    <property type="entry name" value="Fe-S_cluster_ET"/>
</dbReference>
<protein>
    <submittedName>
        <fullName evidence="6">Unannotated protein</fullName>
    </submittedName>
</protein>
<evidence type="ECO:0000313" key="6">
    <source>
        <dbReference type="EMBL" id="CAB4617197.1"/>
    </source>
</evidence>
<reference evidence="6" key="1">
    <citation type="submission" date="2020-05" db="EMBL/GenBank/DDBJ databases">
        <authorList>
            <person name="Chiriac C."/>
            <person name="Salcher M."/>
            <person name="Ghai R."/>
            <person name="Kavagutti S V."/>
        </authorList>
    </citation>
    <scope>NUCLEOTIDE SEQUENCE</scope>
</reference>
<evidence type="ECO:0000256" key="1">
    <source>
        <dbReference type="ARBA" id="ARBA00022448"/>
    </source>
</evidence>
<evidence type="ECO:0000256" key="4">
    <source>
        <dbReference type="ARBA" id="ARBA00023004"/>
    </source>
</evidence>
<dbReference type="EMBL" id="CAEZVB010000013">
    <property type="protein sequence ID" value="CAB4617197.1"/>
    <property type="molecule type" value="Genomic_DNA"/>
</dbReference>
<sequence length="62" mass="6847">MKVAIDVDLCQGHGRCYEIAPEVFTDDDRGRGELLMVDVPADLQDKVRQAANTCPERAITLS</sequence>
<dbReference type="GO" id="GO:0009055">
    <property type="term" value="F:electron transfer activity"/>
    <property type="evidence" value="ECO:0007669"/>
    <property type="project" value="InterPro"/>
</dbReference>
<dbReference type="GO" id="GO:0051536">
    <property type="term" value="F:iron-sulfur cluster binding"/>
    <property type="evidence" value="ECO:0007669"/>
    <property type="project" value="UniProtKB-KW"/>
</dbReference>
<keyword evidence="2" id="KW-0479">Metal-binding</keyword>